<keyword evidence="1" id="KW-0472">Membrane</keyword>
<accession>A0A345PIN6</accession>
<dbReference type="PIRSF" id="PIRSF021383">
    <property type="entry name" value="YunB"/>
    <property type="match status" value="1"/>
</dbReference>
<dbReference type="Pfam" id="PF09560">
    <property type="entry name" value="Spore_YunB"/>
    <property type="match status" value="1"/>
</dbReference>
<dbReference type="EMBL" id="CP024848">
    <property type="protein sequence ID" value="AXI09866.1"/>
    <property type="molecule type" value="Genomic_DNA"/>
</dbReference>
<evidence type="ECO:0000313" key="2">
    <source>
        <dbReference type="EMBL" id="AXI09866.1"/>
    </source>
</evidence>
<feature type="transmembrane region" description="Helical" evidence="1">
    <location>
        <begin position="21"/>
        <end position="40"/>
    </location>
</feature>
<dbReference type="RefSeq" id="WP_114917152.1">
    <property type="nucleotide sequence ID" value="NZ_CP024848.1"/>
</dbReference>
<dbReference type="Proteomes" id="UP000253908">
    <property type="component" value="Chromosome"/>
</dbReference>
<sequence>MFRQRRRFGKKSSGSPPAKGILVITIILFLFFIMLSIWIIDKGIQPTLMEIAEMKTDEFATRAINSAVQFAEDYSFEELVEISYDEAGHPAVYSYNPVIMNEIYRGATERVEEFFLYVNRGEPYEFDYPLEEIPEYSGAVDSRAEQDPTLVEIPLGQVTRNTVLANLGPKIPVNLEVIGSVRTNFKRETEDFGINGAWLSLYLQIEADVQIIIPFTTEVHTVSKEIYIDGGAIMSKVPDFYGGDGGGPSIAIPKEDLNNNE</sequence>
<keyword evidence="3" id="KW-1185">Reference proteome</keyword>
<reference evidence="3" key="1">
    <citation type="submission" date="2017-11" db="EMBL/GenBank/DDBJ databases">
        <authorList>
            <person name="Zhu W."/>
        </authorList>
    </citation>
    <scope>NUCLEOTIDE SEQUENCE [LARGE SCALE GENOMIC DNA]</scope>
    <source>
        <strain evidence="3">160</strain>
    </source>
</reference>
<evidence type="ECO:0000256" key="1">
    <source>
        <dbReference type="SAM" id="Phobius"/>
    </source>
</evidence>
<dbReference type="InterPro" id="IPR014197">
    <property type="entry name" value="Sporulation_prot_YunB"/>
</dbReference>
<keyword evidence="1" id="KW-1133">Transmembrane helix</keyword>
<organism evidence="2 3">
    <name type="scientific">Oceanobacillus zhaokaii</name>
    <dbReference type="NCBI Taxonomy" id="2052660"/>
    <lineage>
        <taxon>Bacteria</taxon>
        <taxon>Bacillati</taxon>
        <taxon>Bacillota</taxon>
        <taxon>Bacilli</taxon>
        <taxon>Bacillales</taxon>
        <taxon>Bacillaceae</taxon>
        <taxon>Oceanobacillus</taxon>
    </lineage>
</organism>
<dbReference type="OrthoDB" id="1649278at2"/>
<keyword evidence="1" id="KW-0812">Transmembrane</keyword>
<protein>
    <submittedName>
        <fullName evidence="2">Sporulation protein YunB</fullName>
    </submittedName>
</protein>
<proteinExistence type="predicted"/>
<dbReference type="KEGG" id="ocn:CUC15_13430"/>
<name>A0A345PIN6_9BACI</name>
<gene>
    <name evidence="2" type="primary">yunB</name>
    <name evidence="2" type="ORF">CUC15_13430</name>
</gene>
<dbReference type="NCBIfam" id="TIGR02832">
    <property type="entry name" value="spo_yunB"/>
    <property type="match status" value="1"/>
</dbReference>
<evidence type="ECO:0000313" key="3">
    <source>
        <dbReference type="Proteomes" id="UP000253908"/>
    </source>
</evidence>
<dbReference type="AlphaFoldDB" id="A0A345PIN6"/>